<gene>
    <name evidence="1" type="ORF">ADH66_16715</name>
    <name evidence="2" type="ORF">I5Q82_07105</name>
</gene>
<dbReference type="EMBL" id="CP065321">
    <property type="protein sequence ID" value="QQR31431.1"/>
    <property type="molecule type" value="Genomic_DNA"/>
</dbReference>
<name>A0A1Z2XUV5_9FIRM</name>
<dbReference type="Proteomes" id="UP000596035">
    <property type="component" value="Chromosome"/>
</dbReference>
<dbReference type="EMBL" id="CP021422">
    <property type="protein sequence ID" value="ASB42159.1"/>
    <property type="molecule type" value="Genomic_DNA"/>
</dbReference>
<dbReference type="KEGG" id="amur:ADH66_16715"/>
<proteinExistence type="predicted"/>
<dbReference type="AlphaFoldDB" id="A0A1Z2XUV5"/>
<evidence type="ECO:0000313" key="1">
    <source>
        <dbReference type="EMBL" id="ASB42159.1"/>
    </source>
</evidence>
<organism evidence="2 4">
    <name type="scientific">Acutalibacter muris</name>
    <dbReference type="NCBI Taxonomy" id="1796620"/>
    <lineage>
        <taxon>Bacteria</taxon>
        <taxon>Bacillati</taxon>
        <taxon>Bacillota</taxon>
        <taxon>Clostridia</taxon>
        <taxon>Eubacteriales</taxon>
        <taxon>Acutalibacteraceae</taxon>
        <taxon>Acutalibacter</taxon>
    </lineage>
</organism>
<evidence type="ECO:0000313" key="3">
    <source>
        <dbReference type="Proteomes" id="UP000196710"/>
    </source>
</evidence>
<reference evidence="1" key="1">
    <citation type="journal article" date="2017" name="Genome Announc.">
        <title>High-Quality Whole-Genome Sequences of the Oligo-Mouse-Microbiota Bacterial Community.</title>
        <authorList>
            <person name="Garzetti D."/>
            <person name="Brugiroux S."/>
            <person name="Bunk B."/>
            <person name="Pukall R."/>
            <person name="McCoy K.D."/>
            <person name="Macpherson A.J."/>
            <person name="Stecher B."/>
        </authorList>
    </citation>
    <scope>NUCLEOTIDE SEQUENCE</scope>
    <source>
        <strain evidence="1">KB18</strain>
    </source>
</reference>
<sequence length="73" mass="8543">MQVTTFPGRGTDCDADFEDWSMYDLRNRVRLVQEFDRLADDMVQEAVFYAQNYAVQDEEYQVTQTRKALVPVG</sequence>
<evidence type="ECO:0000313" key="2">
    <source>
        <dbReference type="EMBL" id="QQR31431.1"/>
    </source>
</evidence>
<dbReference type="Proteomes" id="UP000196710">
    <property type="component" value="Chromosome"/>
</dbReference>
<dbReference type="RefSeq" id="WP_066538528.1">
    <property type="nucleotide sequence ID" value="NZ_CP021422.1"/>
</dbReference>
<keyword evidence="3" id="KW-1185">Reference proteome</keyword>
<reference evidence="3" key="2">
    <citation type="submission" date="2017-05" db="EMBL/GenBank/DDBJ databases">
        <title>Improved OligoMM genomes.</title>
        <authorList>
            <person name="Garzetti D."/>
        </authorList>
    </citation>
    <scope>NUCLEOTIDE SEQUENCE [LARGE SCALE GENOMIC DNA]</scope>
    <source>
        <strain evidence="3">KB18</strain>
    </source>
</reference>
<evidence type="ECO:0000313" key="4">
    <source>
        <dbReference type="Proteomes" id="UP000596035"/>
    </source>
</evidence>
<reference evidence="2 4" key="3">
    <citation type="submission" date="2020-11" db="EMBL/GenBank/DDBJ databases">
        <title>Closed and high quality bacterial genomes of the OMM12 community.</title>
        <authorList>
            <person name="Marbouty M."/>
            <person name="Lamy-Besnier Q."/>
            <person name="Debarbieux L."/>
            <person name="Koszul R."/>
        </authorList>
    </citation>
    <scope>NUCLEOTIDE SEQUENCE [LARGE SCALE GENOMIC DNA]</scope>
    <source>
        <strain evidence="2 4">KB18</strain>
    </source>
</reference>
<accession>A0A1Z2XUV5</accession>
<protein>
    <submittedName>
        <fullName evidence="2">Uncharacterized protein</fullName>
    </submittedName>
</protein>